<evidence type="ECO:0000313" key="3">
    <source>
        <dbReference type="EMBL" id="AIQ89157.1"/>
    </source>
</evidence>
<dbReference type="EMBL" id="CP003811">
    <property type="protein sequence ID" value="AIQ89157.1"/>
    <property type="molecule type" value="Genomic_DNA"/>
</dbReference>
<keyword evidence="4" id="KW-1185">Reference proteome</keyword>
<dbReference type="InterPro" id="IPR049625">
    <property type="entry name" value="Glyco_transf_61_cat"/>
</dbReference>
<evidence type="ECO:0000259" key="2">
    <source>
        <dbReference type="Pfam" id="PF04577"/>
    </source>
</evidence>
<dbReference type="RefSeq" id="WP_244447744.1">
    <property type="nucleotide sequence ID" value="NZ_CP003811.1"/>
</dbReference>
<dbReference type="GO" id="GO:0016757">
    <property type="term" value="F:glycosyltransferase activity"/>
    <property type="evidence" value="ECO:0007669"/>
    <property type="project" value="InterPro"/>
</dbReference>
<evidence type="ECO:0000313" key="4">
    <source>
        <dbReference type="Proteomes" id="UP000029492"/>
    </source>
</evidence>
<accession>A0A089NP39</accession>
<reference evidence="3 4" key="1">
    <citation type="journal article" date="2014" name="PLoS ONE">
        <title>Genome Information of Methylobacterium oryzae, a Plant-Probiotic Methylotroph in the Phyllosphere.</title>
        <authorList>
            <person name="Kwak M.J."/>
            <person name="Jeong H."/>
            <person name="Madhaiyan M."/>
            <person name="Lee Y."/>
            <person name="Sa T.M."/>
            <person name="Oh T.K."/>
            <person name="Kim J.F."/>
        </authorList>
    </citation>
    <scope>NUCLEOTIDE SEQUENCE [LARGE SCALE GENOMIC DNA]</scope>
    <source>
        <strain evidence="3 4">CBMB20</strain>
    </source>
</reference>
<evidence type="ECO:0000256" key="1">
    <source>
        <dbReference type="SAM" id="MobiDB-lite"/>
    </source>
</evidence>
<dbReference type="Pfam" id="PF04577">
    <property type="entry name" value="Glyco_transf_61"/>
    <property type="match status" value="1"/>
</dbReference>
<feature type="region of interest" description="Disordered" evidence="1">
    <location>
        <begin position="857"/>
        <end position="890"/>
    </location>
</feature>
<gene>
    <name evidence="3" type="ORF">MOC_1402</name>
</gene>
<feature type="domain" description="Glycosyltransferase 61 catalytic" evidence="2">
    <location>
        <begin position="342"/>
        <end position="529"/>
    </location>
</feature>
<dbReference type="eggNOG" id="COG4421">
    <property type="taxonomic scope" value="Bacteria"/>
</dbReference>
<dbReference type="KEGG" id="mor:MOC_1402"/>
<feature type="compositionally biased region" description="Basic and acidic residues" evidence="1">
    <location>
        <begin position="857"/>
        <end position="874"/>
    </location>
</feature>
<dbReference type="AlphaFoldDB" id="A0A089NP39"/>
<organism evidence="3 4">
    <name type="scientific">Methylobacterium oryzae CBMB20</name>
    <dbReference type="NCBI Taxonomy" id="693986"/>
    <lineage>
        <taxon>Bacteria</taxon>
        <taxon>Pseudomonadati</taxon>
        <taxon>Pseudomonadota</taxon>
        <taxon>Alphaproteobacteria</taxon>
        <taxon>Hyphomicrobiales</taxon>
        <taxon>Methylobacteriaceae</taxon>
        <taxon>Methylobacterium</taxon>
    </lineage>
</organism>
<name>A0A089NP39_9HYPH</name>
<protein>
    <submittedName>
        <fullName evidence="3">Capsular polysaccharide biosynthesis protein-like protein</fullName>
    </submittedName>
</protein>
<dbReference type="Proteomes" id="UP000029492">
    <property type="component" value="Chromosome"/>
</dbReference>
<sequence length="890" mass="96555">MRPTQTFIDLIRTVHRDNAPDVLAQIRTLAAEEREPVRRGALCRHLETLAFRLEGDERLGAAAETYDLIAALVPGPRARWTRAAATARLRDLCERGRFAEAEAYIAGLRADAEAPVLIQDGLATLLRLGWAYECRNQPEPCLHCYRLAYDLNGGDAGVTTEDGDRLSTKVKNLRRLLLDTLLEDGRFDAAIALHAATRHVTGSGPLEAYDIVSVQALAAAGGARVITVLPERRIAAPDLRFWEPPPALRSEAGSLDIPAQYLAFLEGARAFPRSNVVIAGGKLVYDLAAHPRRPDILLQDGLNPDQIMTAAFGATRALVEVPEAEHTIAAGLMMFGLQSRNYGHWFCEFVPRMLCYNDPRCPDGIPLCIDDHMPGAHAEILGLLDTRDRPVIALPPRPVAFGLLGMAPVPAFFPFDMKPGRPFYDTVWPADVFGAIRQQILDRARARGALSGRTDRRLFISRKAFTQRALVNEAEIAERLRPLGFEVIYPETLSFLEQVEAFHSAELVVGSSSSALSNALFCRPGCRILGLIHEELSFNFRGYASFIEAGGARILFLRGRTLPRPGVHAFHVSYTVDPGRVVAAVAALEAEVATGAPAGFSIAAADDRPIRVPDRGASRLQDKRTVGPARVDPDRLARVRTLAAGPHAGAEAGLCALEAVAYVAGEPHSDEPACASPSIAAFVRTWSDRLPQDARDALILPLVPRLVGTRGSEALERRRVALVADWLIRTHLPAWFRLAKLNVEGDELADLPEVEDVAQLVSLCDHLKRARKRAAVANLTLRQTGSAVRGAAWDAAHQAAWGAVRDALEAAGPSVLAAGWDAAYAAAYAAARACGKAPLEPTRQALQRSALALVERMIEARERDPADPGRRPEDALPAPTPIQDGAECRP</sequence>
<proteinExistence type="predicted"/>
<dbReference type="STRING" id="693986.MOC_1402"/>
<dbReference type="HOGENOM" id="CLU_015450_0_0_5"/>